<dbReference type="Proteomes" id="UP001424459">
    <property type="component" value="Unassembled WGS sequence"/>
</dbReference>
<evidence type="ECO:0000313" key="2">
    <source>
        <dbReference type="EMBL" id="GAA4038890.1"/>
    </source>
</evidence>
<evidence type="ECO:0000256" key="1">
    <source>
        <dbReference type="SAM" id="MobiDB-lite"/>
    </source>
</evidence>
<evidence type="ECO:0000313" key="3">
    <source>
        <dbReference type="Proteomes" id="UP001424459"/>
    </source>
</evidence>
<accession>A0ABP7UA87</accession>
<feature type="region of interest" description="Disordered" evidence="1">
    <location>
        <begin position="1"/>
        <end position="32"/>
    </location>
</feature>
<name>A0ABP7UA87_9SPHN</name>
<dbReference type="RefSeq" id="WP_344696903.1">
    <property type="nucleotide sequence ID" value="NZ_BAABBR010000001.1"/>
</dbReference>
<proteinExistence type="predicted"/>
<dbReference type="EMBL" id="BAABBR010000001">
    <property type="protein sequence ID" value="GAA4038890.1"/>
    <property type="molecule type" value="Genomic_DNA"/>
</dbReference>
<sequence length="49" mass="6024">MDKDRLSRDQQPVPLRPSLAEEQQRAFEEDQRRLRRPGLMRWPGFLFRN</sequence>
<gene>
    <name evidence="2" type="ORF">GCM10022281_19660</name>
</gene>
<organism evidence="2 3">
    <name type="scientific">Sphingomonas rosea</name>
    <dbReference type="NCBI Taxonomy" id="335605"/>
    <lineage>
        <taxon>Bacteria</taxon>
        <taxon>Pseudomonadati</taxon>
        <taxon>Pseudomonadota</taxon>
        <taxon>Alphaproteobacteria</taxon>
        <taxon>Sphingomonadales</taxon>
        <taxon>Sphingomonadaceae</taxon>
        <taxon>Sphingomonas</taxon>
    </lineage>
</organism>
<protein>
    <submittedName>
        <fullName evidence="2">Uncharacterized protein</fullName>
    </submittedName>
</protein>
<reference evidence="3" key="1">
    <citation type="journal article" date="2019" name="Int. J. Syst. Evol. Microbiol.">
        <title>The Global Catalogue of Microorganisms (GCM) 10K type strain sequencing project: providing services to taxonomists for standard genome sequencing and annotation.</title>
        <authorList>
            <consortium name="The Broad Institute Genomics Platform"/>
            <consortium name="The Broad Institute Genome Sequencing Center for Infectious Disease"/>
            <person name="Wu L."/>
            <person name="Ma J."/>
        </authorList>
    </citation>
    <scope>NUCLEOTIDE SEQUENCE [LARGE SCALE GENOMIC DNA]</scope>
    <source>
        <strain evidence="3">JCM 17564</strain>
    </source>
</reference>
<keyword evidence="3" id="KW-1185">Reference proteome</keyword>
<comment type="caution">
    <text evidence="2">The sequence shown here is derived from an EMBL/GenBank/DDBJ whole genome shotgun (WGS) entry which is preliminary data.</text>
</comment>
<feature type="compositionally biased region" description="Basic and acidic residues" evidence="1">
    <location>
        <begin position="22"/>
        <end position="32"/>
    </location>
</feature>